<feature type="transmembrane region" description="Helical" evidence="5">
    <location>
        <begin position="38"/>
        <end position="59"/>
    </location>
</feature>
<accession>A0A2M7D7F0</accession>
<dbReference type="Proteomes" id="UP000230304">
    <property type="component" value="Unassembled WGS sequence"/>
</dbReference>
<feature type="transmembrane region" description="Helical" evidence="5">
    <location>
        <begin position="140"/>
        <end position="166"/>
    </location>
</feature>
<protein>
    <recommendedName>
        <fullName evidence="6">GtrA/DPMS transmembrane domain-containing protein</fullName>
    </recommendedName>
</protein>
<dbReference type="InterPro" id="IPR007267">
    <property type="entry name" value="GtrA_DPMS_TM"/>
</dbReference>
<feature type="domain" description="GtrA/DPMS transmembrane" evidence="6">
    <location>
        <begin position="70"/>
        <end position="198"/>
    </location>
</feature>
<reference evidence="8" key="1">
    <citation type="submission" date="2017-09" db="EMBL/GenBank/DDBJ databases">
        <title>Depth-based differentiation of microbial function through sediment-hosted aquifers and enrichment of novel symbionts in the deep terrestrial subsurface.</title>
        <authorList>
            <person name="Probst A.J."/>
            <person name="Ladd B."/>
            <person name="Jarett J.K."/>
            <person name="Geller-Mcgrath D.E."/>
            <person name="Sieber C.M.K."/>
            <person name="Emerson J.B."/>
            <person name="Anantharaman K."/>
            <person name="Thomas B.C."/>
            <person name="Malmstrom R."/>
            <person name="Stieglmeier M."/>
            <person name="Klingl A."/>
            <person name="Woyke T."/>
            <person name="Ryan C.M."/>
            <person name="Banfield J.F."/>
        </authorList>
    </citation>
    <scope>NUCLEOTIDE SEQUENCE [LARGE SCALE GENOMIC DNA]</scope>
</reference>
<dbReference type="GO" id="GO:0000271">
    <property type="term" value="P:polysaccharide biosynthetic process"/>
    <property type="evidence" value="ECO:0007669"/>
    <property type="project" value="InterPro"/>
</dbReference>
<gene>
    <name evidence="7" type="ORF">COS26_02570</name>
</gene>
<comment type="subcellular location">
    <subcellularLocation>
        <location evidence="1">Membrane</location>
        <topology evidence="1">Multi-pass membrane protein</topology>
    </subcellularLocation>
</comment>
<keyword evidence="2 5" id="KW-0812">Transmembrane</keyword>
<evidence type="ECO:0000256" key="4">
    <source>
        <dbReference type="ARBA" id="ARBA00023136"/>
    </source>
</evidence>
<keyword evidence="3 5" id="KW-1133">Transmembrane helix</keyword>
<dbReference type="EMBL" id="PEUA01000057">
    <property type="protein sequence ID" value="PIV42101.1"/>
    <property type="molecule type" value="Genomic_DNA"/>
</dbReference>
<dbReference type="Pfam" id="PF04138">
    <property type="entry name" value="GtrA_DPMS_TM"/>
    <property type="match status" value="1"/>
</dbReference>
<feature type="transmembrane region" description="Helical" evidence="5">
    <location>
        <begin position="7"/>
        <end position="26"/>
    </location>
</feature>
<organism evidence="7 8">
    <name type="scientific">Candidatus Nealsonbacteria bacterium CG02_land_8_20_14_3_00_40_11</name>
    <dbReference type="NCBI Taxonomy" id="1974700"/>
    <lineage>
        <taxon>Bacteria</taxon>
        <taxon>Candidatus Nealsoniibacteriota</taxon>
    </lineage>
</organism>
<evidence type="ECO:0000256" key="3">
    <source>
        <dbReference type="ARBA" id="ARBA00022989"/>
    </source>
</evidence>
<dbReference type="GO" id="GO:0016020">
    <property type="term" value="C:membrane"/>
    <property type="evidence" value="ECO:0007669"/>
    <property type="project" value="UniProtKB-SubCell"/>
</dbReference>
<evidence type="ECO:0000259" key="6">
    <source>
        <dbReference type="Pfam" id="PF04138"/>
    </source>
</evidence>
<evidence type="ECO:0000256" key="2">
    <source>
        <dbReference type="ARBA" id="ARBA00022692"/>
    </source>
</evidence>
<evidence type="ECO:0000256" key="5">
    <source>
        <dbReference type="SAM" id="Phobius"/>
    </source>
</evidence>
<evidence type="ECO:0000313" key="7">
    <source>
        <dbReference type="EMBL" id="PIV42101.1"/>
    </source>
</evidence>
<evidence type="ECO:0000256" key="1">
    <source>
        <dbReference type="ARBA" id="ARBA00004141"/>
    </source>
</evidence>
<keyword evidence="4 5" id="KW-0472">Membrane</keyword>
<feature type="transmembrane region" description="Helical" evidence="5">
    <location>
        <begin position="71"/>
        <end position="93"/>
    </location>
</feature>
<evidence type="ECO:0000313" key="8">
    <source>
        <dbReference type="Proteomes" id="UP000230304"/>
    </source>
</evidence>
<feature type="transmembrane region" description="Helical" evidence="5">
    <location>
        <begin position="172"/>
        <end position="191"/>
    </location>
</feature>
<dbReference type="AlphaFoldDB" id="A0A2M7D7F0"/>
<comment type="caution">
    <text evidence="7">The sequence shown here is derived from an EMBL/GenBank/DDBJ whole genome shotgun (WGS) entry which is preliminary data.</text>
</comment>
<proteinExistence type="predicted"/>
<sequence length="200" mass="22383">MKMRKIDIIFALLAGEGVAWLFYGLLRGYGREVKLLNWILPILLPPLALIGLWICYFIGKKFFFVFQAAKFFLIGVLATLVNLGVLNFLMLIFGVVRGGFYSVFITASFLVATFAKYWGNKFWAFEKLEMIGVGKEFSQFLVVTLVGLGINVGIASWIVNIIGPLFGSPLKIWANIGAIAASIVTSVWNFLGYKFIVFKK</sequence>
<feature type="transmembrane region" description="Helical" evidence="5">
    <location>
        <begin position="99"/>
        <end position="119"/>
    </location>
</feature>
<name>A0A2M7D7F0_9BACT</name>